<evidence type="ECO:0000313" key="1">
    <source>
        <dbReference type="EMBL" id="GAP31399.1"/>
    </source>
</evidence>
<keyword evidence="2" id="KW-1185">Reference proteome</keyword>
<comment type="caution">
    <text evidence="1">The sequence shown here is derived from an EMBL/GenBank/DDBJ whole genome shotgun (WGS) entry which is preliminary data.</text>
</comment>
<dbReference type="GeneID" id="93375910"/>
<name>A0A0B8NB62_9NOCA</name>
<organism evidence="1 2">
    <name type="scientific">Nocardia seriolae</name>
    <dbReference type="NCBI Taxonomy" id="37332"/>
    <lineage>
        <taxon>Bacteria</taxon>
        <taxon>Bacillati</taxon>
        <taxon>Actinomycetota</taxon>
        <taxon>Actinomycetes</taxon>
        <taxon>Mycobacteriales</taxon>
        <taxon>Nocardiaceae</taxon>
        <taxon>Nocardia</taxon>
    </lineage>
</organism>
<dbReference type="EMBL" id="BBYQ01000113">
    <property type="protein sequence ID" value="GAP31399.1"/>
    <property type="molecule type" value="Genomic_DNA"/>
</dbReference>
<gene>
    <name evidence="1" type="ORF">NSK11_contig00113-0017</name>
</gene>
<proteinExistence type="predicted"/>
<dbReference type="OrthoDB" id="4551925at2"/>
<evidence type="ECO:0000313" key="2">
    <source>
        <dbReference type="Proteomes" id="UP000037179"/>
    </source>
</evidence>
<dbReference type="Proteomes" id="UP000037179">
    <property type="component" value="Unassembled WGS sequence"/>
</dbReference>
<accession>A0A0B8NB62</accession>
<dbReference type="RefSeq" id="WP_143161372.1">
    <property type="nucleotide sequence ID" value="NZ_AP017900.1"/>
</dbReference>
<protein>
    <recommendedName>
        <fullName evidence="3">Type II toxin-antitoxin system PemK/MazF family toxin</fullName>
    </recommendedName>
</protein>
<reference evidence="2" key="1">
    <citation type="submission" date="2015-07" db="EMBL/GenBank/DDBJ databases">
        <title>Nocardia seriolae U-1 whole genome shotgun sequence.</title>
        <authorList>
            <person name="Imajoh M."/>
            <person name="Fukumoto Y."/>
            <person name="Sukeda M."/>
            <person name="Yamane J."/>
            <person name="Yamasaki K."/>
            <person name="Shimizu M."/>
            <person name="Ohnishi K."/>
            <person name="Oshima S."/>
        </authorList>
    </citation>
    <scope>NUCLEOTIDE SEQUENCE [LARGE SCALE GENOMIC DNA]</scope>
    <source>
        <strain evidence="2">U-1</strain>
    </source>
</reference>
<dbReference type="AlphaFoldDB" id="A0A0B8NB62"/>
<reference evidence="1 2" key="2">
    <citation type="journal article" date="2016" name="Genome Announc.">
        <title>Draft Genome Sequence of Erythromycin- and Oxytetracycline-Sensitive Nocardia seriolae Strain U-1 (NBRC 110359).</title>
        <authorList>
            <person name="Imajoh M."/>
            <person name="Sukeda M."/>
            <person name="Shimizu M."/>
            <person name="Yamane J."/>
            <person name="Ohnishi K."/>
            <person name="Oshima S."/>
        </authorList>
    </citation>
    <scope>NUCLEOTIDE SEQUENCE [LARGE SCALE GENOMIC DNA]</scope>
    <source>
        <strain evidence="1 2">U-1</strain>
    </source>
</reference>
<evidence type="ECO:0008006" key="3">
    <source>
        <dbReference type="Google" id="ProtNLM"/>
    </source>
</evidence>
<sequence length="104" mass="11548">MSEPAAQGEIWTVRTVSGQEFSVVVADSDTVARLRPVLLCARVRPAREVPSSLELLTVKLPDDEVIAVHEMTPLPKTNFVTLRGRLSEPLLEELKVALRARFDL</sequence>